<sequence>MTQTIEETGATYGVAWLETDPDRRATLLARAWAESGTYKVRRTRRTDDRNWTH</sequence>
<reference evidence="2" key="1">
    <citation type="submission" date="2023-05" db="EMBL/GenBank/DDBJ databases">
        <title>Sedimentitalea sp. nov. JM2-8.</title>
        <authorList>
            <person name="Huang J."/>
        </authorList>
    </citation>
    <scope>NUCLEOTIDE SEQUENCE [LARGE SCALE GENOMIC DNA]</scope>
    <source>
        <strain evidence="2">KHS03</strain>
    </source>
</reference>
<protein>
    <submittedName>
        <fullName evidence="1">Uncharacterized protein</fullName>
    </submittedName>
</protein>
<gene>
    <name evidence="1" type="ORF">QO231_05620</name>
</gene>
<dbReference type="RefSeq" id="WP_316774137.1">
    <property type="nucleotide sequence ID" value="NZ_JASMWN010000003.1"/>
</dbReference>
<proteinExistence type="predicted"/>
<evidence type="ECO:0000313" key="2">
    <source>
        <dbReference type="Proteomes" id="UP001255416"/>
    </source>
</evidence>
<organism evidence="1 2">
    <name type="scientific">Sedimentitalea todarodis</name>
    <dbReference type="NCBI Taxonomy" id="1631240"/>
    <lineage>
        <taxon>Bacteria</taxon>
        <taxon>Pseudomonadati</taxon>
        <taxon>Pseudomonadota</taxon>
        <taxon>Alphaproteobacteria</taxon>
        <taxon>Rhodobacterales</taxon>
        <taxon>Paracoccaceae</taxon>
        <taxon>Sedimentitalea</taxon>
    </lineage>
</organism>
<keyword evidence="2" id="KW-1185">Reference proteome</keyword>
<name>A0ABU3VAZ1_9RHOB</name>
<dbReference type="Proteomes" id="UP001255416">
    <property type="component" value="Unassembled WGS sequence"/>
</dbReference>
<comment type="caution">
    <text evidence="1">The sequence shown here is derived from an EMBL/GenBank/DDBJ whole genome shotgun (WGS) entry which is preliminary data.</text>
</comment>
<evidence type="ECO:0000313" key="1">
    <source>
        <dbReference type="EMBL" id="MDU9003331.1"/>
    </source>
</evidence>
<dbReference type="EMBL" id="JASMWN010000003">
    <property type="protein sequence ID" value="MDU9003331.1"/>
    <property type="molecule type" value="Genomic_DNA"/>
</dbReference>
<accession>A0ABU3VAZ1</accession>